<organism evidence="1 2">
    <name type="scientific">Tritrichomonas musculus</name>
    <dbReference type="NCBI Taxonomy" id="1915356"/>
    <lineage>
        <taxon>Eukaryota</taxon>
        <taxon>Metamonada</taxon>
        <taxon>Parabasalia</taxon>
        <taxon>Tritrichomonadida</taxon>
        <taxon>Tritrichomonadidae</taxon>
        <taxon>Tritrichomonas</taxon>
    </lineage>
</organism>
<reference evidence="1 2" key="1">
    <citation type="submission" date="2024-04" db="EMBL/GenBank/DDBJ databases">
        <title>Tritrichomonas musculus Genome.</title>
        <authorList>
            <person name="Alves-Ferreira E."/>
            <person name="Grigg M."/>
            <person name="Lorenzi H."/>
            <person name="Galac M."/>
        </authorList>
    </citation>
    <scope>NUCLEOTIDE SEQUENCE [LARGE SCALE GENOMIC DNA]</scope>
    <source>
        <strain evidence="1 2">EAF2021</strain>
    </source>
</reference>
<keyword evidence="2" id="KW-1185">Reference proteome</keyword>
<evidence type="ECO:0008006" key="3">
    <source>
        <dbReference type="Google" id="ProtNLM"/>
    </source>
</evidence>
<dbReference type="EMBL" id="JAPFFF010000015">
    <property type="protein sequence ID" value="KAK8866686.1"/>
    <property type="molecule type" value="Genomic_DNA"/>
</dbReference>
<accession>A0ABR2IQF9</accession>
<evidence type="ECO:0000313" key="1">
    <source>
        <dbReference type="EMBL" id="KAK8866686.1"/>
    </source>
</evidence>
<protein>
    <recommendedName>
        <fullName evidence="3">Ubiquitinyl hydrolase 1</fullName>
    </recommendedName>
</protein>
<dbReference type="Proteomes" id="UP001470230">
    <property type="component" value="Unassembled WGS sequence"/>
</dbReference>
<proteinExistence type="predicted"/>
<name>A0ABR2IQF9_9EUKA</name>
<gene>
    <name evidence="1" type="ORF">M9Y10_009653</name>
</gene>
<comment type="caution">
    <text evidence="1">The sequence shown here is derived from an EMBL/GenBank/DDBJ whole genome shotgun (WGS) entry which is preliminary data.</text>
</comment>
<sequence length="1066" mass="121170">MFGDISVNFVINSTKYRIELPCNATPKDFFERFLQTTLLDPQLFNFIMEKRNIANSISIVQTSSNPLLDYNFMVEQKKGSKPDQFVLSLSSTSGESKKIRFIYDSSKGNIISNINKIVSTYFKLNPGENHLKKHSDHFELIDKLYTLRAKVNGKDYVIYYSKNACVLDLKYYASAASQSSCSLFFIDNIQYRNSLLFSSIADLPGDKIFKKFQHEIFFKETGKEVKKAILEGSAIGRNVKRAIAKAVGQDPKGMLEDYLSIDCNGIHVPIDTFSKFNISLNSQTSPFIYGTPYEITLNIIMDDEPLDPIVKFFDPEITFEQIRKSISKFYQIDSPDFVKITDQSGATPPDFSKVDDFLSDSSEITCSISPPREVEALFILYSNKLVKSLTVDVDETNLSVLNRIAEKFQVNPKSVFLWSNDTQLIDTDHFVKNFLSSTNYVLAGKLKVEVTYQNSISTFSLPLSVEFESLASFCATKYGQPINSIGFYVQKDESFVAAYEPWNGPIFPGPQFIARYRNSEEKDFVKLIMKLQSDKHIDVSKVQINVAIFENGDFVNDTCEVLSSDKISKILGPKTLKKHSKGLDSNSLIYINDKLCRHSLLISEAFSSGKDSTIYIFPPGTFKYILPNEDKPKYIVISPSSTINDLINNISKSSKKLSLSYNGQLITDVSQPVQLFDPQIPFIGEFEKDTYYRLVYKKLKKDAKGKDETIIEKLPVNSKTTFGNVLNSACDLVKKKEGDKNIKLTQIRVSINSTLITKESERSILFDTFGPSADVDILKLEKISFTIQDQNFVLAHFSPEDTIKYAKATMLRKWEAKEKDIPYYFALVNNIAADDDELIMDYTDDDDLCFNIVPIQDTTKITLITPDFKHNFVIFKETIMYDFKERIAGFYDVDDVDSIELIDKSTNKVIDDNDDPYGDQIIQVKFKAGKPKLNEKYIKRFKSAATSAPSAKPAKKVDDVSSSSTIPSSKSLFNCPFRIQDETSGFFLELENDITCINAKRHIIEYMNASSRNKDGYTPDPENLLISIRNEKISNSELLMPKYLTEYQKNHDVSFIIETNKIVNFY</sequence>
<evidence type="ECO:0000313" key="2">
    <source>
        <dbReference type="Proteomes" id="UP001470230"/>
    </source>
</evidence>